<evidence type="ECO:0000256" key="3">
    <source>
        <dbReference type="ARBA" id="ARBA00022490"/>
    </source>
</evidence>
<evidence type="ECO:0000256" key="13">
    <source>
        <dbReference type="HAMAP-Rule" id="MF_01152"/>
    </source>
</evidence>
<keyword evidence="4 13" id="KW-0235">DNA replication</keyword>
<feature type="binding site" evidence="13">
    <location>
        <position position="168"/>
    </location>
    <ligand>
        <name>Zn(2+)</name>
        <dbReference type="ChEBI" id="CHEBI:29105"/>
        <label>2</label>
    </ligand>
</feature>
<dbReference type="CDD" id="cd10747">
    <property type="entry name" value="DnaJ_C"/>
    <property type="match status" value="1"/>
</dbReference>
<protein>
    <recommendedName>
        <fullName evidence="12 13">Chaperone protein DnaJ</fullName>
    </recommendedName>
</protein>
<comment type="domain">
    <text evidence="13">The J domain is necessary and sufficient to stimulate DnaK ATPase activity. Zinc center 1 plays an important role in the autonomous, DnaK-independent chaperone activity of DnaJ. Zinc center 2 is essential for interaction with DnaK and for DnaJ activity.</text>
</comment>
<dbReference type="SUPFAM" id="SSF46565">
    <property type="entry name" value="Chaperone J-domain"/>
    <property type="match status" value="1"/>
</dbReference>
<evidence type="ECO:0000256" key="1">
    <source>
        <dbReference type="ARBA" id="ARBA00004496"/>
    </source>
</evidence>
<dbReference type="InterPro" id="IPR018253">
    <property type="entry name" value="DnaJ_domain_CS"/>
</dbReference>
<dbReference type="InterPro" id="IPR002939">
    <property type="entry name" value="DnaJ_C"/>
</dbReference>
<keyword evidence="9 13" id="KW-0346">Stress response</keyword>
<dbReference type="GO" id="GO:0005737">
    <property type="term" value="C:cytoplasm"/>
    <property type="evidence" value="ECO:0007669"/>
    <property type="project" value="UniProtKB-SubCell"/>
</dbReference>
<dbReference type="PRINTS" id="PR00625">
    <property type="entry name" value="JDOMAIN"/>
</dbReference>
<evidence type="ECO:0000256" key="10">
    <source>
        <dbReference type="ARBA" id="ARBA00023186"/>
    </source>
</evidence>
<dbReference type="GO" id="GO:0008270">
    <property type="term" value="F:zinc ion binding"/>
    <property type="evidence" value="ECO:0007669"/>
    <property type="project" value="UniProtKB-UniRule"/>
</dbReference>
<comment type="subcellular location">
    <subcellularLocation>
        <location evidence="1 13">Cytoplasm</location>
    </subcellularLocation>
</comment>
<dbReference type="InterPro" id="IPR001623">
    <property type="entry name" value="DnaJ_domain"/>
</dbReference>
<dbReference type="PROSITE" id="PS50076">
    <property type="entry name" value="DNAJ_2"/>
    <property type="match status" value="1"/>
</dbReference>
<dbReference type="Gene3D" id="2.10.230.10">
    <property type="entry name" value="Heat shock protein DnaJ, cysteine-rich domain"/>
    <property type="match status" value="1"/>
</dbReference>
<feature type="zinc finger region" description="CR-type" evidence="14">
    <location>
        <begin position="138"/>
        <end position="220"/>
    </location>
</feature>
<dbReference type="Gene3D" id="2.60.260.20">
    <property type="entry name" value="Urease metallochaperone UreE, N-terminal domain"/>
    <property type="match status" value="2"/>
</dbReference>
<dbReference type="Pfam" id="PF01556">
    <property type="entry name" value="DnaJ_C"/>
    <property type="match status" value="1"/>
</dbReference>
<dbReference type="PANTHER" id="PTHR43096">
    <property type="entry name" value="DNAJ HOMOLOG 1, MITOCHONDRIAL-RELATED"/>
    <property type="match status" value="1"/>
</dbReference>
<dbReference type="NCBIfam" id="NF010869">
    <property type="entry name" value="PRK14276.1"/>
    <property type="match status" value="1"/>
</dbReference>
<dbReference type="SUPFAM" id="SSF49493">
    <property type="entry name" value="HSP40/DnaJ peptide-binding domain"/>
    <property type="match status" value="2"/>
</dbReference>
<evidence type="ECO:0000256" key="4">
    <source>
        <dbReference type="ARBA" id="ARBA00022705"/>
    </source>
</evidence>
<evidence type="ECO:0000256" key="2">
    <source>
        <dbReference type="ARBA" id="ARBA00011738"/>
    </source>
</evidence>
<gene>
    <name evidence="13" type="primary">dnaJ</name>
    <name evidence="18" type="ORF">FC14_GL000151</name>
</gene>
<comment type="caution">
    <text evidence="18">The sequence shown here is derived from an EMBL/GenBank/DDBJ whole genome shotgun (WGS) entry which is preliminary data.</text>
</comment>
<dbReference type="GO" id="GO:0051082">
    <property type="term" value="F:unfolded protein binding"/>
    <property type="evidence" value="ECO:0007669"/>
    <property type="project" value="UniProtKB-UniRule"/>
</dbReference>
<evidence type="ECO:0000256" key="5">
    <source>
        <dbReference type="ARBA" id="ARBA00022723"/>
    </source>
</evidence>
<keyword evidence="7 13" id="KW-0863">Zinc-finger</keyword>
<dbReference type="FunFam" id="2.60.260.20:FF:000004">
    <property type="entry name" value="Molecular chaperone DnaJ"/>
    <property type="match status" value="1"/>
</dbReference>
<evidence type="ECO:0000256" key="12">
    <source>
        <dbReference type="ARBA" id="ARBA00067609"/>
    </source>
</evidence>
<comment type="function">
    <text evidence="13">Participates actively in the response to hyperosmotic and heat shock by preventing the aggregation of stress-denatured proteins and by disaggregating proteins, also in an autonomous, DnaK-independent fashion. Unfolded proteins bind initially to DnaJ; upon interaction with the DnaJ-bound protein, DnaK hydrolyzes its bound ATP, resulting in the formation of a stable complex. GrpE releases ADP from DnaK; ATP binding to DnaK triggers the release of the substrate protein, thus completing the reaction cycle. Several rounds of ATP-dependent interactions between DnaJ, DnaK and GrpE are required for fully efficient folding. Also involved, together with DnaK and GrpE, in the DNA replication of plasmids through activation of initiation proteins.</text>
</comment>
<feature type="binding site" evidence="13">
    <location>
        <position position="211"/>
    </location>
    <ligand>
        <name>Zn(2+)</name>
        <dbReference type="ChEBI" id="CHEBI:29105"/>
        <label>1</label>
    </ligand>
</feature>
<dbReference type="GO" id="GO:0031072">
    <property type="term" value="F:heat shock protein binding"/>
    <property type="evidence" value="ECO:0007669"/>
    <property type="project" value="InterPro"/>
</dbReference>
<dbReference type="InterPro" id="IPR001305">
    <property type="entry name" value="HSP_DnaJ_Cys-rich_dom"/>
</dbReference>
<sequence length="381" mass="41683">MAEQRDPYEVLGVSKDASADEIKRAYRKLSKKYHPDLNKEPGAEAKFKEINEAYETLSDPQKKAQYDQYGFAGNQQGFGGGGFSGFGNGGFDFGDGGFEDIFSSFFGGGGQSRSRTAPRQGRDLQYEMNLTFEEAIFGKKTNIEYSREALCKTCHGSGAKAGTSPVTCHKCGGRGFIQVQRQTPLGRMMTQQECDVCHGTGKEIKEKCTTCYGSGHVREKHEVQVTIPAGVEDGNQMRLQGQGEAGTNGGPYGDLFIVFHVSPSDKFERDGAEIYYTLPISFVQAALGDSVKVPTVHGDVEMKIPAGTQTGTTFRLREKGAPRLRGNGNGDQKVTVTIVTPKNLTKAQKEALKAFADVSGEDPAGDDSFFEKWRKKQRKKR</sequence>
<evidence type="ECO:0000313" key="18">
    <source>
        <dbReference type="EMBL" id="KRM63935.1"/>
    </source>
</evidence>
<keyword evidence="10 13" id="KW-0143">Chaperone</keyword>
<evidence type="ECO:0000256" key="8">
    <source>
        <dbReference type="ARBA" id="ARBA00022833"/>
    </source>
</evidence>
<feature type="repeat" description="CXXCXGXG motif" evidence="13">
    <location>
        <begin position="151"/>
        <end position="158"/>
    </location>
</feature>
<evidence type="ECO:0000256" key="11">
    <source>
        <dbReference type="ARBA" id="ARBA00061004"/>
    </source>
</evidence>
<feature type="repeat" description="CXXCXGXG motif" evidence="13">
    <location>
        <begin position="208"/>
        <end position="215"/>
    </location>
</feature>
<dbReference type="FunFam" id="2.10.230.10:FF:000002">
    <property type="entry name" value="Molecular chaperone DnaJ"/>
    <property type="match status" value="1"/>
</dbReference>
<dbReference type="Proteomes" id="UP000051008">
    <property type="component" value="Unassembled WGS sequence"/>
</dbReference>
<dbReference type="CDD" id="cd10719">
    <property type="entry name" value="DnaJ_zf"/>
    <property type="match status" value="1"/>
</dbReference>
<dbReference type="GO" id="GO:0042026">
    <property type="term" value="P:protein refolding"/>
    <property type="evidence" value="ECO:0007669"/>
    <property type="project" value="TreeGrafter"/>
</dbReference>
<proteinExistence type="inferred from homology"/>
<dbReference type="InterPro" id="IPR012724">
    <property type="entry name" value="DnaJ"/>
</dbReference>
<dbReference type="GO" id="GO:0005524">
    <property type="term" value="F:ATP binding"/>
    <property type="evidence" value="ECO:0007669"/>
    <property type="project" value="InterPro"/>
</dbReference>
<evidence type="ECO:0000256" key="15">
    <source>
        <dbReference type="SAM" id="MobiDB-lite"/>
    </source>
</evidence>
<keyword evidence="8 13" id="KW-0862">Zinc</keyword>
<dbReference type="SMART" id="SM00271">
    <property type="entry name" value="DnaJ"/>
    <property type="match status" value="1"/>
</dbReference>
<comment type="cofactor">
    <cofactor evidence="13">
        <name>Zn(2+)</name>
        <dbReference type="ChEBI" id="CHEBI:29105"/>
    </cofactor>
    <text evidence="13">Binds 2 Zn(2+) ions per monomer.</text>
</comment>
<feature type="binding site" evidence="13">
    <location>
        <position position="171"/>
    </location>
    <ligand>
        <name>Zn(2+)</name>
        <dbReference type="ChEBI" id="CHEBI:29105"/>
        <label>2</label>
    </ligand>
</feature>
<feature type="binding site" evidence="13">
    <location>
        <position position="151"/>
    </location>
    <ligand>
        <name>Zn(2+)</name>
        <dbReference type="ChEBI" id="CHEBI:29105"/>
        <label>1</label>
    </ligand>
</feature>
<dbReference type="NCBIfam" id="NF008035">
    <property type="entry name" value="PRK10767.1"/>
    <property type="match status" value="1"/>
</dbReference>
<feature type="repeat" description="CXXCXGXG motif" evidence="13">
    <location>
        <begin position="168"/>
        <end position="175"/>
    </location>
</feature>
<evidence type="ECO:0000259" key="17">
    <source>
        <dbReference type="PROSITE" id="PS51188"/>
    </source>
</evidence>
<dbReference type="Pfam" id="PF00684">
    <property type="entry name" value="DnaJ_CXXCXGXG"/>
    <property type="match status" value="1"/>
</dbReference>
<evidence type="ECO:0000256" key="9">
    <source>
        <dbReference type="ARBA" id="ARBA00023016"/>
    </source>
</evidence>
<dbReference type="InterPro" id="IPR036410">
    <property type="entry name" value="HSP_DnaJ_Cys-rich_dom_sf"/>
</dbReference>
<dbReference type="Pfam" id="PF00226">
    <property type="entry name" value="DnaJ"/>
    <property type="match status" value="1"/>
</dbReference>
<dbReference type="InterPro" id="IPR036869">
    <property type="entry name" value="J_dom_sf"/>
</dbReference>
<dbReference type="InterPro" id="IPR008971">
    <property type="entry name" value="HSP40/DnaJ_pept-bd"/>
</dbReference>
<dbReference type="PATRIC" id="fig|1423718.3.peg.154"/>
<dbReference type="OrthoDB" id="9779889at2"/>
<dbReference type="EMBL" id="AYYP01000047">
    <property type="protein sequence ID" value="KRM63935.1"/>
    <property type="molecule type" value="Genomic_DNA"/>
</dbReference>
<dbReference type="CDD" id="cd06257">
    <property type="entry name" value="DnaJ"/>
    <property type="match status" value="1"/>
</dbReference>
<feature type="binding site" evidence="13">
    <location>
        <position position="208"/>
    </location>
    <ligand>
        <name>Zn(2+)</name>
        <dbReference type="ChEBI" id="CHEBI:29105"/>
        <label>1</label>
    </ligand>
</feature>
<dbReference type="PROSITE" id="PS00636">
    <property type="entry name" value="DNAJ_1"/>
    <property type="match status" value="1"/>
</dbReference>
<comment type="subunit">
    <text evidence="2 13">Homodimer.</text>
</comment>
<keyword evidence="6 13" id="KW-0677">Repeat</keyword>
<evidence type="ECO:0000256" key="6">
    <source>
        <dbReference type="ARBA" id="ARBA00022737"/>
    </source>
</evidence>
<name>A0A0R2AAS4_9LACO</name>
<keyword evidence="19" id="KW-1185">Reference proteome</keyword>
<feature type="domain" description="J" evidence="16">
    <location>
        <begin position="6"/>
        <end position="70"/>
    </location>
</feature>
<feature type="binding site" evidence="13">
    <location>
        <position position="194"/>
    </location>
    <ligand>
        <name>Zn(2+)</name>
        <dbReference type="ChEBI" id="CHEBI:29105"/>
        <label>2</label>
    </ligand>
</feature>
<dbReference type="GO" id="GO:0006260">
    <property type="term" value="P:DNA replication"/>
    <property type="evidence" value="ECO:0007669"/>
    <property type="project" value="UniProtKB-KW"/>
</dbReference>
<dbReference type="SUPFAM" id="SSF57938">
    <property type="entry name" value="DnaJ/Hsp40 cysteine-rich domain"/>
    <property type="match status" value="1"/>
</dbReference>
<feature type="region of interest" description="Disordered" evidence="15">
    <location>
        <begin position="357"/>
        <end position="381"/>
    </location>
</feature>
<dbReference type="PROSITE" id="PS51188">
    <property type="entry name" value="ZF_CR"/>
    <property type="match status" value="1"/>
</dbReference>
<evidence type="ECO:0000256" key="7">
    <source>
        <dbReference type="ARBA" id="ARBA00022771"/>
    </source>
</evidence>
<keyword evidence="5 13" id="KW-0479">Metal-binding</keyword>
<reference evidence="18 19" key="1">
    <citation type="journal article" date="2015" name="Genome Announc.">
        <title>Expanding the biotechnology potential of lactobacilli through comparative genomics of 213 strains and associated genera.</title>
        <authorList>
            <person name="Sun Z."/>
            <person name="Harris H.M."/>
            <person name="McCann A."/>
            <person name="Guo C."/>
            <person name="Argimon S."/>
            <person name="Zhang W."/>
            <person name="Yang X."/>
            <person name="Jeffery I.B."/>
            <person name="Cooney J.C."/>
            <person name="Kagawa T.F."/>
            <person name="Liu W."/>
            <person name="Song Y."/>
            <person name="Salvetti E."/>
            <person name="Wrobel A."/>
            <person name="Rasinkangas P."/>
            <person name="Parkhill J."/>
            <person name="Rea M.C."/>
            <person name="O'Sullivan O."/>
            <person name="Ritari J."/>
            <person name="Douillard F.P."/>
            <person name="Paul Ross R."/>
            <person name="Yang R."/>
            <person name="Briner A.E."/>
            <person name="Felis G.E."/>
            <person name="de Vos W.M."/>
            <person name="Barrangou R."/>
            <person name="Klaenhammer T.R."/>
            <person name="Caufield P.W."/>
            <person name="Cui Y."/>
            <person name="Zhang H."/>
            <person name="O'Toole P.W."/>
        </authorList>
    </citation>
    <scope>NUCLEOTIDE SEQUENCE [LARGE SCALE GENOMIC DNA]</scope>
    <source>
        <strain evidence="18 19">DSM 20509</strain>
    </source>
</reference>
<feature type="domain" description="CR-type" evidence="17">
    <location>
        <begin position="138"/>
        <end position="220"/>
    </location>
</feature>
<feature type="binding site" evidence="13">
    <location>
        <position position="154"/>
    </location>
    <ligand>
        <name>Zn(2+)</name>
        <dbReference type="ChEBI" id="CHEBI:29105"/>
        <label>1</label>
    </ligand>
</feature>
<evidence type="ECO:0000313" key="19">
    <source>
        <dbReference type="Proteomes" id="UP000051008"/>
    </source>
</evidence>
<dbReference type="Gene3D" id="1.10.287.110">
    <property type="entry name" value="DnaJ domain"/>
    <property type="match status" value="1"/>
</dbReference>
<comment type="similarity">
    <text evidence="11 13">Belongs to the DnaJ family.</text>
</comment>
<dbReference type="PANTHER" id="PTHR43096:SF48">
    <property type="entry name" value="CHAPERONE PROTEIN DNAJ"/>
    <property type="match status" value="1"/>
</dbReference>
<accession>A0A0R2AAS4</accession>
<evidence type="ECO:0000256" key="14">
    <source>
        <dbReference type="PROSITE-ProRule" id="PRU00546"/>
    </source>
</evidence>
<feature type="binding site" evidence="13">
    <location>
        <position position="197"/>
    </location>
    <ligand>
        <name>Zn(2+)</name>
        <dbReference type="ChEBI" id="CHEBI:29105"/>
        <label>2</label>
    </ligand>
</feature>
<dbReference type="AlphaFoldDB" id="A0A0R2AAS4"/>
<organism evidence="18 19">
    <name type="scientific">Ligilactobacillus agilis DSM 20509</name>
    <dbReference type="NCBI Taxonomy" id="1423718"/>
    <lineage>
        <taxon>Bacteria</taxon>
        <taxon>Bacillati</taxon>
        <taxon>Bacillota</taxon>
        <taxon>Bacilli</taxon>
        <taxon>Lactobacillales</taxon>
        <taxon>Lactobacillaceae</taxon>
        <taxon>Ligilactobacillus</taxon>
    </lineage>
</organism>
<dbReference type="NCBIfam" id="TIGR02349">
    <property type="entry name" value="DnaJ_bact"/>
    <property type="match status" value="1"/>
</dbReference>
<dbReference type="HAMAP" id="MF_01152">
    <property type="entry name" value="DnaJ"/>
    <property type="match status" value="1"/>
</dbReference>
<evidence type="ECO:0000259" key="16">
    <source>
        <dbReference type="PROSITE" id="PS50076"/>
    </source>
</evidence>
<dbReference type="GO" id="GO:0009408">
    <property type="term" value="P:response to heat"/>
    <property type="evidence" value="ECO:0007669"/>
    <property type="project" value="InterPro"/>
</dbReference>
<dbReference type="FunFam" id="1.10.287.110:FF:000031">
    <property type="entry name" value="Molecular chaperone DnaJ"/>
    <property type="match status" value="1"/>
</dbReference>
<dbReference type="RefSeq" id="WP_056976893.1">
    <property type="nucleotide sequence ID" value="NZ_AYYP01000047.1"/>
</dbReference>
<keyword evidence="3 13" id="KW-0963">Cytoplasm</keyword>
<feature type="repeat" description="CXXCXGXG motif" evidence="13">
    <location>
        <begin position="194"/>
        <end position="201"/>
    </location>
</feature>